<dbReference type="PANTHER" id="PTHR40465">
    <property type="entry name" value="CHROMOSOME 1, WHOLE GENOME SHOTGUN SEQUENCE"/>
    <property type="match status" value="1"/>
</dbReference>
<name>A0A067PHN9_9AGAM</name>
<evidence type="ECO:0000256" key="2">
    <source>
        <dbReference type="SAM" id="Phobius"/>
    </source>
</evidence>
<dbReference type="Proteomes" id="UP000027265">
    <property type="component" value="Unassembled WGS sequence"/>
</dbReference>
<protein>
    <recommendedName>
        <fullName evidence="3">DUF6534 domain-containing protein</fullName>
    </recommendedName>
</protein>
<dbReference type="InParanoid" id="A0A067PHN9"/>
<feature type="transmembrane region" description="Helical" evidence="2">
    <location>
        <begin position="121"/>
        <end position="146"/>
    </location>
</feature>
<dbReference type="EMBL" id="KL197769">
    <property type="protein sequence ID" value="KDQ49956.1"/>
    <property type="molecule type" value="Genomic_DNA"/>
</dbReference>
<keyword evidence="2" id="KW-1133">Transmembrane helix</keyword>
<dbReference type="HOGENOM" id="CLU_046025_4_0_1"/>
<dbReference type="Pfam" id="PF20152">
    <property type="entry name" value="DUF6534"/>
    <property type="match status" value="1"/>
</dbReference>
<feature type="domain" description="DUF6534" evidence="3">
    <location>
        <begin position="173"/>
        <end position="261"/>
    </location>
</feature>
<dbReference type="AlphaFoldDB" id="A0A067PHN9"/>
<keyword evidence="2" id="KW-0472">Membrane</keyword>
<evidence type="ECO:0000313" key="4">
    <source>
        <dbReference type="EMBL" id="KDQ49956.1"/>
    </source>
</evidence>
<dbReference type="STRING" id="933084.A0A067PHN9"/>
<feature type="transmembrane region" description="Helical" evidence="2">
    <location>
        <begin position="166"/>
        <end position="189"/>
    </location>
</feature>
<evidence type="ECO:0000313" key="5">
    <source>
        <dbReference type="Proteomes" id="UP000027265"/>
    </source>
</evidence>
<keyword evidence="5" id="KW-1185">Reference proteome</keyword>
<evidence type="ECO:0000256" key="1">
    <source>
        <dbReference type="SAM" id="MobiDB-lite"/>
    </source>
</evidence>
<sequence>MSFVSEHPVAYMAPGLASMIVQSFQTGWLVELFCDFLSRSHRETLTIRVMVVFVTLTAIFQTITAFLSAWRIGVVHFGDWTEILQEKWPDKIQTLMTASLAAPFQAFLIRRCWMVTNRSWFVLVPLTALLFVTTSLKIYQTIAMFGPYRPSQDGLPTTVLPSTKSLILGLILSAVLDISLTTIIFTVIWRARSCIYSRRFRRTIRRVVLVSWESAAVPSACAVTSALLYIIWGEKSAWYLFFQAILGKLYAMSFLITLNARLGLCNYPSESSEVGAPAPPMSMVRGNLQVIVAESGEGDILPITRTHHTIPPASEPPPEKTGYHPPTIAE</sequence>
<reference evidence="5" key="1">
    <citation type="journal article" date="2014" name="Proc. Natl. Acad. Sci. U.S.A.">
        <title>Extensive sampling of basidiomycete genomes demonstrates inadequacy of the white-rot/brown-rot paradigm for wood decay fungi.</title>
        <authorList>
            <person name="Riley R."/>
            <person name="Salamov A.A."/>
            <person name="Brown D.W."/>
            <person name="Nagy L.G."/>
            <person name="Floudas D."/>
            <person name="Held B.W."/>
            <person name="Levasseur A."/>
            <person name="Lombard V."/>
            <person name="Morin E."/>
            <person name="Otillar R."/>
            <person name="Lindquist E.A."/>
            <person name="Sun H."/>
            <person name="LaButti K.M."/>
            <person name="Schmutz J."/>
            <person name="Jabbour D."/>
            <person name="Luo H."/>
            <person name="Baker S.E."/>
            <person name="Pisabarro A.G."/>
            <person name="Walton J.D."/>
            <person name="Blanchette R.A."/>
            <person name="Henrissat B."/>
            <person name="Martin F."/>
            <person name="Cullen D."/>
            <person name="Hibbett D.S."/>
            <person name="Grigoriev I.V."/>
        </authorList>
    </citation>
    <scope>NUCLEOTIDE SEQUENCE [LARGE SCALE GENOMIC DNA]</scope>
    <source>
        <strain evidence="5">MUCL 33604</strain>
    </source>
</reference>
<feature type="transmembrane region" description="Helical" evidence="2">
    <location>
        <begin position="12"/>
        <end position="37"/>
    </location>
</feature>
<proteinExistence type="predicted"/>
<feature type="transmembrane region" description="Helical" evidence="2">
    <location>
        <begin position="210"/>
        <end position="232"/>
    </location>
</feature>
<organism evidence="4 5">
    <name type="scientific">Jaapia argillacea MUCL 33604</name>
    <dbReference type="NCBI Taxonomy" id="933084"/>
    <lineage>
        <taxon>Eukaryota</taxon>
        <taxon>Fungi</taxon>
        <taxon>Dikarya</taxon>
        <taxon>Basidiomycota</taxon>
        <taxon>Agaricomycotina</taxon>
        <taxon>Agaricomycetes</taxon>
        <taxon>Agaricomycetidae</taxon>
        <taxon>Jaapiales</taxon>
        <taxon>Jaapiaceae</taxon>
        <taxon>Jaapia</taxon>
    </lineage>
</organism>
<feature type="transmembrane region" description="Helical" evidence="2">
    <location>
        <begin position="49"/>
        <end position="72"/>
    </location>
</feature>
<feature type="region of interest" description="Disordered" evidence="1">
    <location>
        <begin position="307"/>
        <end position="330"/>
    </location>
</feature>
<accession>A0A067PHN9</accession>
<feature type="transmembrane region" description="Helical" evidence="2">
    <location>
        <begin position="238"/>
        <end position="258"/>
    </location>
</feature>
<dbReference type="OrthoDB" id="3251949at2759"/>
<dbReference type="PANTHER" id="PTHR40465:SF1">
    <property type="entry name" value="DUF6534 DOMAIN-CONTAINING PROTEIN"/>
    <property type="match status" value="1"/>
</dbReference>
<feature type="transmembrane region" description="Helical" evidence="2">
    <location>
        <begin position="92"/>
        <end position="109"/>
    </location>
</feature>
<evidence type="ECO:0000259" key="3">
    <source>
        <dbReference type="Pfam" id="PF20152"/>
    </source>
</evidence>
<gene>
    <name evidence="4" type="ORF">JAAARDRAFT_42444</name>
</gene>
<dbReference type="InterPro" id="IPR045339">
    <property type="entry name" value="DUF6534"/>
</dbReference>
<keyword evidence="2" id="KW-0812">Transmembrane</keyword>